<evidence type="ECO:0000313" key="6">
    <source>
        <dbReference type="Proteomes" id="UP000178587"/>
    </source>
</evidence>
<name>A0A1F6EMH2_9BACT</name>
<organism evidence="5 6">
    <name type="scientific">Candidatus Kaiserbacteria bacterium RIFCSPLOWO2_01_FULL_50_24</name>
    <dbReference type="NCBI Taxonomy" id="1798507"/>
    <lineage>
        <taxon>Bacteria</taxon>
        <taxon>Candidatus Kaiseribacteriota</taxon>
    </lineage>
</organism>
<evidence type="ECO:0000256" key="3">
    <source>
        <dbReference type="ARBA" id="ARBA00023274"/>
    </source>
</evidence>
<dbReference type="GO" id="GO:0003735">
    <property type="term" value="F:structural constituent of ribosome"/>
    <property type="evidence" value="ECO:0007669"/>
    <property type="project" value="InterPro"/>
</dbReference>
<dbReference type="GO" id="GO:1990904">
    <property type="term" value="C:ribonucleoprotein complex"/>
    <property type="evidence" value="ECO:0007669"/>
    <property type="project" value="UniProtKB-KW"/>
</dbReference>
<dbReference type="GO" id="GO:0005840">
    <property type="term" value="C:ribosome"/>
    <property type="evidence" value="ECO:0007669"/>
    <property type="project" value="UniProtKB-KW"/>
</dbReference>
<evidence type="ECO:0000256" key="1">
    <source>
        <dbReference type="ARBA" id="ARBA00006700"/>
    </source>
</evidence>
<dbReference type="InterPro" id="IPR013025">
    <property type="entry name" value="Ribosomal_uL23-like"/>
</dbReference>
<gene>
    <name evidence="5" type="ORF">A3A34_03125</name>
</gene>
<evidence type="ECO:0000313" key="5">
    <source>
        <dbReference type="EMBL" id="OGG74846.1"/>
    </source>
</evidence>
<dbReference type="InterPro" id="IPR012678">
    <property type="entry name" value="Ribosomal_uL23/eL15/eS24_sf"/>
</dbReference>
<keyword evidence="3" id="KW-0687">Ribonucleoprotein</keyword>
<dbReference type="GO" id="GO:0006412">
    <property type="term" value="P:translation"/>
    <property type="evidence" value="ECO:0007669"/>
    <property type="project" value="InterPro"/>
</dbReference>
<comment type="similarity">
    <text evidence="1">Belongs to the universal ribosomal protein uL23 family.</text>
</comment>
<accession>A0A1F6EMH2</accession>
<dbReference type="EMBL" id="MFLU01000014">
    <property type="protein sequence ID" value="OGG74846.1"/>
    <property type="molecule type" value="Genomic_DNA"/>
</dbReference>
<sequence>MSRAAGVLDSRAANVLCSPRITEKATDLGGRSAYVFDVAPYSNKRSIMAAVRHTYNVTPRMVRIVQIPRKIRKNVRTGKSGVTRGGKKAYVYLKAGESITMS</sequence>
<evidence type="ECO:0000256" key="2">
    <source>
        <dbReference type="ARBA" id="ARBA00022980"/>
    </source>
</evidence>
<dbReference type="Pfam" id="PF00276">
    <property type="entry name" value="Ribosomal_L23"/>
    <property type="match status" value="1"/>
</dbReference>
<proteinExistence type="inferred from homology"/>
<dbReference type="Gene3D" id="3.30.70.330">
    <property type="match status" value="1"/>
</dbReference>
<dbReference type="SUPFAM" id="SSF54189">
    <property type="entry name" value="Ribosomal proteins S24e, L23 and L15e"/>
    <property type="match status" value="1"/>
</dbReference>
<evidence type="ECO:0000256" key="4">
    <source>
        <dbReference type="ARBA" id="ARBA00035481"/>
    </source>
</evidence>
<dbReference type="AlphaFoldDB" id="A0A1F6EMH2"/>
<dbReference type="InterPro" id="IPR012677">
    <property type="entry name" value="Nucleotide-bd_a/b_plait_sf"/>
</dbReference>
<dbReference type="STRING" id="1798507.A3A34_03125"/>
<comment type="caution">
    <text evidence="5">The sequence shown here is derived from an EMBL/GenBank/DDBJ whole genome shotgun (WGS) entry which is preliminary data.</text>
</comment>
<keyword evidence="2 5" id="KW-0689">Ribosomal protein</keyword>
<reference evidence="5 6" key="1">
    <citation type="journal article" date="2016" name="Nat. Commun.">
        <title>Thousands of microbial genomes shed light on interconnected biogeochemical processes in an aquifer system.</title>
        <authorList>
            <person name="Anantharaman K."/>
            <person name="Brown C.T."/>
            <person name="Hug L.A."/>
            <person name="Sharon I."/>
            <person name="Castelle C.J."/>
            <person name="Probst A.J."/>
            <person name="Thomas B.C."/>
            <person name="Singh A."/>
            <person name="Wilkins M.J."/>
            <person name="Karaoz U."/>
            <person name="Brodie E.L."/>
            <person name="Williams K.H."/>
            <person name="Hubbard S.S."/>
            <person name="Banfield J.F."/>
        </authorList>
    </citation>
    <scope>NUCLEOTIDE SEQUENCE [LARGE SCALE GENOMIC DNA]</scope>
</reference>
<dbReference type="Proteomes" id="UP000178587">
    <property type="component" value="Unassembled WGS sequence"/>
</dbReference>
<protein>
    <recommendedName>
        <fullName evidence="4">50S ribosomal protein L23</fullName>
    </recommendedName>
</protein>